<dbReference type="Pfam" id="PF00440">
    <property type="entry name" value="TetR_N"/>
    <property type="match status" value="1"/>
</dbReference>
<gene>
    <name evidence="4" type="ORF">Q9312_05105</name>
</gene>
<dbReference type="EMBL" id="CP133548">
    <property type="protein sequence ID" value="WMS88296.1"/>
    <property type="molecule type" value="Genomic_DNA"/>
</dbReference>
<sequence length="249" mass="28897">MSLLFINESVNELVNEIEKIESFDEFKKQHGLSQENLWSWFYELHHKTIEIKKASVAKEKLKKIILTTFQISQQKGYALMTLRDLSKASGISLGGIYSYIGSKEQLALMIHQFLPFIFKRVTNSDLLLENTQISPRSRLIQMIKEHVYLSEWLTPWFFFAYMEAKYSSPEIKKVALSNEAQTQALLESVIGQCYTNTKDKPQAFLLAMSLKSQLQSWYLKRPLYKKNHISAEHFIHHLASGLMKGDLNV</sequence>
<keyword evidence="5" id="KW-1185">Reference proteome</keyword>
<dbReference type="PROSITE" id="PS50977">
    <property type="entry name" value="HTH_TETR_2"/>
    <property type="match status" value="1"/>
</dbReference>
<dbReference type="InterPro" id="IPR001647">
    <property type="entry name" value="HTH_TetR"/>
</dbReference>
<dbReference type="GO" id="GO:0003677">
    <property type="term" value="F:DNA binding"/>
    <property type="evidence" value="ECO:0007669"/>
    <property type="project" value="UniProtKB-UniRule"/>
</dbReference>
<dbReference type="AlphaFoldDB" id="A0AA51RV48"/>
<dbReference type="Gene3D" id="1.10.357.10">
    <property type="entry name" value="Tetracycline Repressor, domain 2"/>
    <property type="match status" value="1"/>
</dbReference>
<evidence type="ECO:0000313" key="5">
    <source>
        <dbReference type="Proteomes" id="UP001239782"/>
    </source>
</evidence>
<organism evidence="4 5">
    <name type="scientific">Pleionea litopenaei</name>
    <dbReference type="NCBI Taxonomy" id="3070815"/>
    <lineage>
        <taxon>Bacteria</taxon>
        <taxon>Pseudomonadati</taxon>
        <taxon>Pseudomonadota</taxon>
        <taxon>Gammaproteobacteria</taxon>
        <taxon>Oceanospirillales</taxon>
        <taxon>Pleioneaceae</taxon>
        <taxon>Pleionea</taxon>
    </lineage>
</organism>
<evidence type="ECO:0000256" key="2">
    <source>
        <dbReference type="PROSITE-ProRule" id="PRU00335"/>
    </source>
</evidence>
<dbReference type="InterPro" id="IPR009057">
    <property type="entry name" value="Homeodomain-like_sf"/>
</dbReference>
<dbReference type="Proteomes" id="UP001239782">
    <property type="component" value="Chromosome"/>
</dbReference>
<evidence type="ECO:0000256" key="1">
    <source>
        <dbReference type="ARBA" id="ARBA00023125"/>
    </source>
</evidence>
<dbReference type="KEGG" id="plei:Q9312_05105"/>
<reference evidence="4 5" key="1">
    <citation type="submission" date="2023-08" db="EMBL/GenBank/DDBJ databases">
        <title>Pleionea litopenaei sp. nov., isolated from stomach of juvenile Litopenaeus vannamei.</title>
        <authorList>
            <person name="Rho A.M."/>
            <person name="Hwang C.Y."/>
        </authorList>
    </citation>
    <scope>NUCLEOTIDE SEQUENCE [LARGE SCALE GENOMIC DNA]</scope>
    <source>
        <strain evidence="4 5">HL-JVS1</strain>
    </source>
</reference>
<evidence type="ECO:0000259" key="3">
    <source>
        <dbReference type="PROSITE" id="PS50977"/>
    </source>
</evidence>
<feature type="DNA-binding region" description="H-T-H motif" evidence="2">
    <location>
        <begin position="81"/>
        <end position="100"/>
    </location>
</feature>
<accession>A0AA51RV48</accession>
<feature type="domain" description="HTH tetR-type" evidence="3">
    <location>
        <begin position="58"/>
        <end position="118"/>
    </location>
</feature>
<evidence type="ECO:0000313" key="4">
    <source>
        <dbReference type="EMBL" id="WMS88296.1"/>
    </source>
</evidence>
<dbReference type="SUPFAM" id="SSF46689">
    <property type="entry name" value="Homeodomain-like"/>
    <property type="match status" value="1"/>
</dbReference>
<proteinExistence type="predicted"/>
<protein>
    <submittedName>
        <fullName evidence="4">TetR/AcrR family transcriptional regulator</fullName>
    </submittedName>
</protein>
<name>A0AA51RV48_9GAMM</name>
<dbReference type="RefSeq" id="WP_309203503.1">
    <property type="nucleotide sequence ID" value="NZ_CP133548.1"/>
</dbReference>
<keyword evidence="1 2" id="KW-0238">DNA-binding</keyword>